<evidence type="ECO:0000313" key="2">
    <source>
        <dbReference type="Proteomes" id="UP001151760"/>
    </source>
</evidence>
<proteinExistence type="predicted"/>
<organism evidence="1 2">
    <name type="scientific">Tanacetum coccineum</name>
    <dbReference type="NCBI Taxonomy" id="301880"/>
    <lineage>
        <taxon>Eukaryota</taxon>
        <taxon>Viridiplantae</taxon>
        <taxon>Streptophyta</taxon>
        <taxon>Embryophyta</taxon>
        <taxon>Tracheophyta</taxon>
        <taxon>Spermatophyta</taxon>
        <taxon>Magnoliopsida</taxon>
        <taxon>eudicotyledons</taxon>
        <taxon>Gunneridae</taxon>
        <taxon>Pentapetalae</taxon>
        <taxon>asterids</taxon>
        <taxon>campanulids</taxon>
        <taxon>Asterales</taxon>
        <taxon>Asteraceae</taxon>
        <taxon>Asteroideae</taxon>
        <taxon>Anthemideae</taxon>
        <taxon>Anthemidinae</taxon>
        <taxon>Tanacetum</taxon>
    </lineage>
</organism>
<accession>A0ABQ5EPG6</accession>
<dbReference type="EMBL" id="BQNB010016532">
    <property type="protein sequence ID" value="GJT52831.1"/>
    <property type="molecule type" value="Genomic_DNA"/>
</dbReference>
<reference evidence="1" key="2">
    <citation type="submission" date="2022-01" db="EMBL/GenBank/DDBJ databases">
        <authorList>
            <person name="Yamashiro T."/>
            <person name="Shiraishi A."/>
            <person name="Satake H."/>
            <person name="Nakayama K."/>
        </authorList>
    </citation>
    <scope>NUCLEOTIDE SEQUENCE</scope>
</reference>
<evidence type="ECO:0000313" key="1">
    <source>
        <dbReference type="EMBL" id="GJT52831.1"/>
    </source>
</evidence>
<protein>
    <submittedName>
        <fullName evidence="1">RNA-directed DNA polymerase, eukaryota, reverse transcriptase zinc-binding domain protein</fullName>
    </submittedName>
</protein>
<reference evidence="1" key="1">
    <citation type="journal article" date="2022" name="Int. J. Mol. Sci.">
        <title>Draft Genome of Tanacetum Coccineum: Genomic Comparison of Closely Related Tanacetum-Family Plants.</title>
        <authorList>
            <person name="Yamashiro T."/>
            <person name="Shiraishi A."/>
            <person name="Nakayama K."/>
            <person name="Satake H."/>
        </authorList>
    </citation>
    <scope>NUCLEOTIDE SEQUENCE</scope>
</reference>
<dbReference type="PANTHER" id="PTHR33116:SF84">
    <property type="entry name" value="RNA-DIRECTED DNA POLYMERASE"/>
    <property type="match status" value="1"/>
</dbReference>
<keyword evidence="1" id="KW-0548">Nucleotidyltransferase</keyword>
<dbReference type="GO" id="GO:0003964">
    <property type="term" value="F:RNA-directed DNA polymerase activity"/>
    <property type="evidence" value="ECO:0007669"/>
    <property type="project" value="UniProtKB-KW"/>
</dbReference>
<dbReference type="Proteomes" id="UP001151760">
    <property type="component" value="Unassembled WGS sequence"/>
</dbReference>
<name>A0ABQ5EPG6_9ASTR</name>
<sequence>MFDIGENRAPGPDGCTSAFFKHAWSVIRKEICQAIKEFSILIITNRIKEGLDKLVNINQSAFVLERVIQDNLMITQELLKGYNFKKNRSRCSLNIDIAKAYDTVDWEFLREVLINFGFHEKMGTKERWSNISLPFHSGYRSFLLNACQKGHLLVLCHGDEVSVKVIKEALMEFSNSSGLKPNMEKSVVFFGSVREDTKQKILDILPFKVGKLPVKYLGVPLLAKKLGINDCKQLVEKVKNRIQDWKNRFLSYAGKLQLIQNDNWYNLGHLSQFVTQKDIHDARMDEDCSVADMIDNNKWVWPEQ</sequence>
<gene>
    <name evidence="1" type="ORF">Tco_0978988</name>
</gene>
<keyword evidence="1" id="KW-0695">RNA-directed DNA polymerase</keyword>
<keyword evidence="2" id="KW-1185">Reference proteome</keyword>
<dbReference type="PANTHER" id="PTHR33116">
    <property type="entry name" value="REVERSE TRANSCRIPTASE ZINC-BINDING DOMAIN-CONTAINING PROTEIN-RELATED-RELATED"/>
    <property type="match status" value="1"/>
</dbReference>
<keyword evidence="1" id="KW-0808">Transferase</keyword>
<comment type="caution">
    <text evidence="1">The sequence shown here is derived from an EMBL/GenBank/DDBJ whole genome shotgun (WGS) entry which is preliminary data.</text>
</comment>